<evidence type="ECO:0000313" key="2">
    <source>
        <dbReference type="EMBL" id="GAA0175658.1"/>
    </source>
</evidence>
<organism evidence="2 3">
    <name type="scientific">Lithospermum erythrorhizon</name>
    <name type="common">Purple gromwell</name>
    <name type="synonym">Lithospermum officinale var. erythrorhizon</name>
    <dbReference type="NCBI Taxonomy" id="34254"/>
    <lineage>
        <taxon>Eukaryota</taxon>
        <taxon>Viridiplantae</taxon>
        <taxon>Streptophyta</taxon>
        <taxon>Embryophyta</taxon>
        <taxon>Tracheophyta</taxon>
        <taxon>Spermatophyta</taxon>
        <taxon>Magnoliopsida</taxon>
        <taxon>eudicotyledons</taxon>
        <taxon>Gunneridae</taxon>
        <taxon>Pentapetalae</taxon>
        <taxon>asterids</taxon>
        <taxon>lamiids</taxon>
        <taxon>Boraginales</taxon>
        <taxon>Boraginaceae</taxon>
        <taxon>Boraginoideae</taxon>
        <taxon>Lithospermeae</taxon>
        <taxon>Lithospermum</taxon>
    </lineage>
</organism>
<dbReference type="Proteomes" id="UP001454036">
    <property type="component" value="Unassembled WGS sequence"/>
</dbReference>
<sequence>MYIVTIITSSSNLLPPPNISVKPLSPPPPTAYTKPQPSLIPIVDILHELRSVIHALSAKVSSTSTTSHLQPAVDRNESSHQVTIREREITFDRGRWKLDQDEEDDPHDCRYSLRPQAKIDFPKTDRGDPHGWNLKTVKTLVKFTNSTRDKGSIIWYQSIPMHMVTTITSFNNLLPPPNISVKPLSPLPTAYTEPQPPLIPIMDILHELKSIIYALPTKVSSTSTTSHLQPAVGSNESSHQVTIREREILFDRGRWKLDQDKEDDPYDCRYSLRPQAKNRFP</sequence>
<accession>A0AAV3RI00</accession>
<protein>
    <submittedName>
        <fullName evidence="2">Uncharacterized protein</fullName>
    </submittedName>
</protein>
<reference evidence="2 3" key="1">
    <citation type="submission" date="2024-01" db="EMBL/GenBank/DDBJ databases">
        <title>The complete chloroplast genome sequence of Lithospermum erythrorhizon: insights into the phylogenetic relationship among Boraginaceae species and the maternal lineages of purple gromwells.</title>
        <authorList>
            <person name="Okada T."/>
            <person name="Watanabe K."/>
        </authorList>
    </citation>
    <scope>NUCLEOTIDE SEQUENCE [LARGE SCALE GENOMIC DNA]</scope>
</reference>
<dbReference type="EMBL" id="BAABME010009707">
    <property type="protein sequence ID" value="GAA0175658.1"/>
    <property type="molecule type" value="Genomic_DNA"/>
</dbReference>
<comment type="caution">
    <text evidence="2">The sequence shown here is derived from an EMBL/GenBank/DDBJ whole genome shotgun (WGS) entry which is preliminary data.</text>
</comment>
<keyword evidence="3" id="KW-1185">Reference proteome</keyword>
<name>A0AAV3RI00_LITER</name>
<evidence type="ECO:0000256" key="1">
    <source>
        <dbReference type="SAM" id="MobiDB-lite"/>
    </source>
</evidence>
<evidence type="ECO:0000313" key="3">
    <source>
        <dbReference type="Proteomes" id="UP001454036"/>
    </source>
</evidence>
<proteinExistence type="predicted"/>
<dbReference type="AlphaFoldDB" id="A0AAV3RI00"/>
<gene>
    <name evidence="2" type="ORF">LIER_28789</name>
</gene>
<feature type="region of interest" description="Disordered" evidence="1">
    <location>
        <begin position="260"/>
        <end position="281"/>
    </location>
</feature>